<protein>
    <submittedName>
        <fullName evidence="1">Uncharacterized protein</fullName>
    </submittedName>
</protein>
<evidence type="ECO:0000313" key="2">
    <source>
        <dbReference type="Proteomes" id="UP001148786"/>
    </source>
</evidence>
<keyword evidence="2" id="KW-1185">Reference proteome</keyword>
<reference evidence="1" key="1">
    <citation type="submission" date="2022-07" db="EMBL/GenBank/DDBJ databases">
        <title>Genome Sequence of Agrocybe chaxingu.</title>
        <authorList>
            <person name="Buettner E."/>
        </authorList>
    </citation>
    <scope>NUCLEOTIDE SEQUENCE</scope>
    <source>
        <strain evidence="1">MP-N11</strain>
    </source>
</reference>
<dbReference type="EMBL" id="JANKHO010000083">
    <property type="protein sequence ID" value="KAJ3515738.1"/>
    <property type="molecule type" value="Genomic_DNA"/>
</dbReference>
<proteinExistence type="predicted"/>
<name>A0A9W8MZU0_9AGAR</name>
<dbReference type="Proteomes" id="UP001148786">
    <property type="component" value="Unassembled WGS sequence"/>
</dbReference>
<sequence length="72" mass="8253">MPEQRFARLDDGNYFEWEIYMEALVKKGFFGIVEGTETQPPGSPNSKAVLAFLKKQCEARSEISLRSLFRPP</sequence>
<dbReference type="OrthoDB" id="3265539at2759"/>
<dbReference type="AlphaFoldDB" id="A0A9W8MZU0"/>
<gene>
    <name evidence="1" type="ORF">NLJ89_g1566</name>
</gene>
<evidence type="ECO:0000313" key="1">
    <source>
        <dbReference type="EMBL" id="KAJ3515738.1"/>
    </source>
</evidence>
<accession>A0A9W8MZU0</accession>
<organism evidence="1 2">
    <name type="scientific">Agrocybe chaxingu</name>
    <dbReference type="NCBI Taxonomy" id="84603"/>
    <lineage>
        <taxon>Eukaryota</taxon>
        <taxon>Fungi</taxon>
        <taxon>Dikarya</taxon>
        <taxon>Basidiomycota</taxon>
        <taxon>Agaricomycotina</taxon>
        <taxon>Agaricomycetes</taxon>
        <taxon>Agaricomycetidae</taxon>
        <taxon>Agaricales</taxon>
        <taxon>Agaricineae</taxon>
        <taxon>Strophariaceae</taxon>
        <taxon>Agrocybe</taxon>
    </lineage>
</organism>
<comment type="caution">
    <text evidence="1">The sequence shown here is derived from an EMBL/GenBank/DDBJ whole genome shotgun (WGS) entry which is preliminary data.</text>
</comment>